<dbReference type="KEGG" id="gur:Gura_1120"/>
<evidence type="ECO:0000313" key="1">
    <source>
        <dbReference type="EMBL" id="ABQ25325.1"/>
    </source>
</evidence>
<protein>
    <submittedName>
        <fullName evidence="1">Uncharacterized protein</fullName>
    </submittedName>
</protein>
<dbReference type="OrthoDB" id="5396421at2"/>
<accession>A5GAS2</accession>
<keyword evidence="2" id="KW-1185">Reference proteome</keyword>
<dbReference type="AlphaFoldDB" id="A5GAS2"/>
<dbReference type="STRING" id="351605.Gura_1120"/>
<dbReference type="EMBL" id="CP000698">
    <property type="protein sequence ID" value="ABQ25325.1"/>
    <property type="molecule type" value="Genomic_DNA"/>
</dbReference>
<dbReference type="RefSeq" id="WP_011938047.1">
    <property type="nucleotide sequence ID" value="NC_009483.1"/>
</dbReference>
<organism evidence="1 2">
    <name type="scientific">Geotalea uraniireducens (strain Rf4)</name>
    <name type="common">Geobacter uraniireducens</name>
    <dbReference type="NCBI Taxonomy" id="351605"/>
    <lineage>
        <taxon>Bacteria</taxon>
        <taxon>Pseudomonadati</taxon>
        <taxon>Thermodesulfobacteriota</taxon>
        <taxon>Desulfuromonadia</taxon>
        <taxon>Geobacterales</taxon>
        <taxon>Geobacteraceae</taxon>
        <taxon>Geotalea</taxon>
    </lineage>
</organism>
<dbReference type="HOGENOM" id="CLU_1747034_0_0_7"/>
<name>A5GAS2_GEOUR</name>
<sequence>MKVPQFTIYAKSAGVEISSYEKRQEGKPHEGRISFRFFKMESKAQQIRFVAEPWECFDLFRRINKVYRDGGKETLTHKFESKDGEIVTKLTVEKYDRNNKAGYALIIQRGDDSINVSATEAHFLYAGEFLRHLSLTQAWVEEKEANTQK</sequence>
<proteinExistence type="predicted"/>
<dbReference type="Proteomes" id="UP000006695">
    <property type="component" value="Chromosome"/>
</dbReference>
<reference evidence="1 2" key="1">
    <citation type="submission" date="2007-05" db="EMBL/GenBank/DDBJ databases">
        <title>Complete sequence of Geobacter uraniireducens Rf4.</title>
        <authorList>
            <consortium name="US DOE Joint Genome Institute"/>
            <person name="Copeland A."/>
            <person name="Lucas S."/>
            <person name="Lapidus A."/>
            <person name="Barry K."/>
            <person name="Detter J.C."/>
            <person name="Glavina del Rio T."/>
            <person name="Hammon N."/>
            <person name="Israni S."/>
            <person name="Dalin E."/>
            <person name="Tice H."/>
            <person name="Pitluck S."/>
            <person name="Chertkov O."/>
            <person name="Brettin T."/>
            <person name="Bruce D."/>
            <person name="Han C."/>
            <person name="Schmutz J."/>
            <person name="Larimer F."/>
            <person name="Land M."/>
            <person name="Hauser L."/>
            <person name="Kyrpides N."/>
            <person name="Mikhailova N."/>
            <person name="Shelobolina E."/>
            <person name="Aklujkar M."/>
            <person name="Lovley D."/>
            <person name="Richardson P."/>
        </authorList>
    </citation>
    <scope>NUCLEOTIDE SEQUENCE [LARGE SCALE GENOMIC DNA]</scope>
    <source>
        <strain evidence="1 2">Rf4</strain>
    </source>
</reference>
<evidence type="ECO:0000313" key="2">
    <source>
        <dbReference type="Proteomes" id="UP000006695"/>
    </source>
</evidence>
<gene>
    <name evidence="1" type="ordered locus">Gura_1120</name>
</gene>